<proteinExistence type="predicted"/>
<keyword evidence="1" id="KW-1133">Transmembrane helix</keyword>
<dbReference type="EMBL" id="BQKB01000041">
    <property type="protein sequence ID" value="GJM53487.1"/>
    <property type="molecule type" value="Genomic_DNA"/>
</dbReference>
<organism evidence="2 4">
    <name type="scientific">Capnocytophaga catalasegens</name>
    <dbReference type="NCBI Taxonomy" id="1004260"/>
    <lineage>
        <taxon>Bacteria</taxon>
        <taxon>Pseudomonadati</taxon>
        <taxon>Bacteroidota</taxon>
        <taxon>Flavobacteriia</taxon>
        <taxon>Flavobacteriales</taxon>
        <taxon>Flavobacteriaceae</taxon>
        <taxon>Capnocytophaga</taxon>
    </lineage>
</organism>
<accession>A0AAV5AY02</accession>
<sequence>MFEKTKRRIIYPTTLVISLFIQLFILFISEEIGTSEMMFLNAPMALLMAIYTEKISKFWIRETILWVFFTLPILVFYLYYTIK</sequence>
<comment type="caution">
    <text evidence="2">The sequence shown here is derived from an EMBL/GenBank/DDBJ whole genome shotgun (WGS) entry which is preliminary data.</text>
</comment>
<feature type="transmembrane region" description="Helical" evidence="1">
    <location>
        <begin position="9"/>
        <end position="28"/>
    </location>
</feature>
<feature type="transmembrane region" description="Helical" evidence="1">
    <location>
        <begin position="63"/>
        <end position="82"/>
    </location>
</feature>
<evidence type="ECO:0000313" key="4">
    <source>
        <dbReference type="Proteomes" id="UP001207736"/>
    </source>
</evidence>
<evidence type="ECO:0000313" key="2">
    <source>
        <dbReference type="EMBL" id="GJM50256.1"/>
    </source>
</evidence>
<evidence type="ECO:0000313" key="3">
    <source>
        <dbReference type="EMBL" id="GJM53487.1"/>
    </source>
</evidence>
<evidence type="ECO:0000256" key="1">
    <source>
        <dbReference type="SAM" id="Phobius"/>
    </source>
</evidence>
<name>A0AAV5AY02_9FLAO</name>
<keyword evidence="5" id="KW-1185">Reference proteome</keyword>
<keyword evidence="1" id="KW-0472">Membrane</keyword>
<gene>
    <name evidence="2" type="ORF">RCZ15_12290</name>
    <name evidence="3" type="ORF">RCZ16_18030</name>
</gene>
<dbReference type="EMBL" id="BQKA01000023">
    <property type="protein sequence ID" value="GJM50256.1"/>
    <property type="molecule type" value="Genomic_DNA"/>
</dbReference>
<protein>
    <submittedName>
        <fullName evidence="2">Uncharacterized protein</fullName>
    </submittedName>
</protein>
<dbReference type="Proteomes" id="UP001208692">
    <property type="component" value="Unassembled WGS sequence"/>
</dbReference>
<evidence type="ECO:0000313" key="5">
    <source>
        <dbReference type="Proteomes" id="UP001208692"/>
    </source>
</evidence>
<reference evidence="2 5" key="1">
    <citation type="submission" date="2021-11" db="EMBL/GenBank/DDBJ databases">
        <title>Draft genome sequence of Capnocytophaga sp. strain KC07075 isolated from cat oral cavity.</title>
        <authorList>
            <person name="Suzuki M."/>
            <person name="Imaoka K."/>
            <person name="Kimura M."/>
            <person name="Morikawa S."/>
            <person name="Maeda K."/>
        </authorList>
    </citation>
    <scope>NUCLEOTIDE SEQUENCE</scope>
    <source>
        <strain evidence="2">KC07075</strain>
        <strain evidence="3 5">KC07079</strain>
    </source>
</reference>
<dbReference type="Proteomes" id="UP001207736">
    <property type="component" value="Unassembled WGS sequence"/>
</dbReference>
<dbReference type="AlphaFoldDB" id="A0AAV5AY02"/>
<keyword evidence="1" id="KW-0812">Transmembrane</keyword>